<accession>A0A6J7PFA2</accession>
<dbReference type="AlphaFoldDB" id="A0A6J7PFA2"/>
<evidence type="ECO:0000313" key="1">
    <source>
        <dbReference type="EMBL" id="CAB5001873.1"/>
    </source>
</evidence>
<dbReference type="EMBL" id="CAFBOM010000317">
    <property type="protein sequence ID" value="CAB5001873.1"/>
    <property type="molecule type" value="Genomic_DNA"/>
</dbReference>
<reference evidence="1" key="1">
    <citation type="submission" date="2020-05" db="EMBL/GenBank/DDBJ databases">
        <authorList>
            <person name="Chiriac C."/>
            <person name="Salcher M."/>
            <person name="Ghai R."/>
            <person name="Kavagutti S V."/>
        </authorList>
    </citation>
    <scope>NUCLEOTIDE SEQUENCE</scope>
</reference>
<gene>
    <name evidence="1" type="ORF">UFOPK3957_01626</name>
</gene>
<name>A0A6J7PFA2_9ZZZZ</name>
<proteinExistence type="predicted"/>
<sequence length="121" mass="13194">MIAKTSSAAVGAKSRIEFMIAPVTPPSGTVATPLAWAMIAKTPGTRMSAMTGVVRLVRIKNMNTAIIATPKNTITAIHLDSRRNWLGSFREVSCYRCETSSGWTCRNVSRVDQARSGDLHW</sequence>
<organism evidence="1">
    <name type="scientific">freshwater metagenome</name>
    <dbReference type="NCBI Taxonomy" id="449393"/>
    <lineage>
        <taxon>unclassified sequences</taxon>
        <taxon>metagenomes</taxon>
        <taxon>ecological metagenomes</taxon>
    </lineage>
</organism>
<protein>
    <submittedName>
        <fullName evidence="1">Unannotated protein</fullName>
    </submittedName>
</protein>